<sequence length="375" mass="40976">MDDLNVLEAVERYISGTMGPDERMYFEQLRKTNPEVDQLVVEHTFFMQQLHRFDDTKKLKAQLDEIHLDLSEKGQIQSPRLEGGARVRYLFHRYKRTAAIAASIAGITAVAISALVSGLAPATQNKAQDAQYQYLKGKVEQAINENRAQDRVLKDVKNKVDATAVSAPPIVYTTGGTGFLIDVNGYLVTSAHVIENAHNIAVQNSAGEELSVQVVQSDKARDIAILKITDSRFKAPAALPYGIRKSGAEMAEPVFTLGFPRNVAVYGEGYMAARTGFNGDTLTCQIAIAANPGNSGGPILNRNGEVVGILSARQTTAEGVVFATQSKYIYNVLAQLRKTDSSVQVKLPTSSRLQGLERPQQVKKIADFVYMVKVS</sequence>
<evidence type="ECO:0000256" key="3">
    <source>
        <dbReference type="ARBA" id="ARBA00022801"/>
    </source>
</evidence>
<dbReference type="SUPFAM" id="SSF50494">
    <property type="entry name" value="Trypsin-like serine proteases"/>
    <property type="match status" value="1"/>
</dbReference>
<feature type="transmembrane region" description="Helical" evidence="4">
    <location>
        <begin position="98"/>
        <end position="120"/>
    </location>
</feature>
<keyword evidence="4" id="KW-0812">Transmembrane</keyword>
<organism evidence="5 6">
    <name type="scientific">Flaviaesturariibacter amylovorans</name>
    <dbReference type="NCBI Taxonomy" id="1084520"/>
    <lineage>
        <taxon>Bacteria</taxon>
        <taxon>Pseudomonadati</taxon>
        <taxon>Bacteroidota</taxon>
        <taxon>Chitinophagia</taxon>
        <taxon>Chitinophagales</taxon>
        <taxon>Chitinophagaceae</taxon>
        <taxon>Flaviaestuariibacter</taxon>
    </lineage>
</organism>
<proteinExistence type="inferred from homology"/>
<reference evidence="6" key="1">
    <citation type="journal article" date="2019" name="Int. J. Syst. Evol. Microbiol.">
        <title>The Global Catalogue of Microorganisms (GCM) 10K type strain sequencing project: providing services to taxonomists for standard genome sequencing and annotation.</title>
        <authorList>
            <consortium name="The Broad Institute Genomics Platform"/>
            <consortium name="The Broad Institute Genome Sequencing Center for Infectious Disease"/>
            <person name="Wu L."/>
            <person name="Ma J."/>
        </authorList>
    </citation>
    <scope>NUCLEOTIDE SEQUENCE [LARGE SCALE GENOMIC DNA]</scope>
    <source>
        <strain evidence="6">JCM 17919</strain>
    </source>
</reference>
<accession>A0ABP8H2N8</accession>
<dbReference type="PANTHER" id="PTHR43343:SF3">
    <property type="entry name" value="PROTEASE DO-LIKE 8, CHLOROPLASTIC"/>
    <property type="match status" value="1"/>
</dbReference>
<dbReference type="Pfam" id="PF13365">
    <property type="entry name" value="Trypsin_2"/>
    <property type="match status" value="1"/>
</dbReference>
<keyword evidence="6" id="KW-1185">Reference proteome</keyword>
<dbReference type="InterPro" id="IPR009003">
    <property type="entry name" value="Peptidase_S1_PA"/>
</dbReference>
<evidence type="ECO:0000256" key="4">
    <source>
        <dbReference type="SAM" id="Phobius"/>
    </source>
</evidence>
<keyword evidence="2" id="KW-0645">Protease</keyword>
<evidence type="ECO:0000256" key="1">
    <source>
        <dbReference type="ARBA" id="ARBA00010541"/>
    </source>
</evidence>
<dbReference type="PRINTS" id="PR00834">
    <property type="entry name" value="PROTEASES2C"/>
</dbReference>
<comment type="similarity">
    <text evidence="1">Belongs to the peptidase S1C family.</text>
</comment>
<dbReference type="Gene3D" id="2.40.10.10">
    <property type="entry name" value="Trypsin-like serine proteases"/>
    <property type="match status" value="2"/>
</dbReference>
<evidence type="ECO:0000256" key="2">
    <source>
        <dbReference type="ARBA" id="ARBA00022670"/>
    </source>
</evidence>
<keyword evidence="4" id="KW-0472">Membrane</keyword>
<dbReference type="InterPro" id="IPR043504">
    <property type="entry name" value="Peptidase_S1_PA_chymotrypsin"/>
</dbReference>
<protein>
    <recommendedName>
        <fullName evidence="7">Serine protease</fullName>
    </recommendedName>
</protein>
<dbReference type="RefSeq" id="WP_345256261.1">
    <property type="nucleotide sequence ID" value="NZ_BAABGY010000007.1"/>
</dbReference>
<keyword evidence="4" id="KW-1133">Transmembrane helix</keyword>
<name>A0ABP8H2N8_9BACT</name>
<dbReference type="InterPro" id="IPR051201">
    <property type="entry name" value="Chloro_Bact_Ser_Proteases"/>
</dbReference>
<dbReference type="InterPro" id="IPR001940">
    <property type="entry name" value="Peptidase_S1C"/>
</dbReference>
<evidence type="ECO:0000313" key="6">
    <source>
        <dbReference type="Proteomes" id="UP001501725"/>
    </source>
</evidence>
<dbReference type="EMBL" id="BAABGY010000007">
    <property type="protein sequence ID" value="GAA4333546.1"/>
    <property type="molecule type" value="Genomic_DNA"/>
</dbReference>
<evidence type="ECO:0000313" key="5">
    <source>
        <dbReference type="EMBL" id="GAA4333546.1"/>
    </source>
</evidence>
<dbReference type="PANTHER" id="PTHR43343">
    <property type="entry name" value="PEPTIDASE S12"/>
    <property type="match status" value="1"/>
</dbReference>
<gene>
    <name evidence="5" type="ORF">GCM10023184_26790</name>
</gene>
<evidence type="ECO:0008006" key="7">
    <source>
        <dbReference type="Google" id="ProtNLM"/>
    </source>
</evidence>
<keyword evidence="3" id="KW-0378">Hydrolase</keyword>
<comment type="caution">
    <text evidence="5">The sequence shown here is derived from an EMBL/GenBank/DDBJ whole genome shotgun (WGS) entry which is preliminary data.</text>
</comment>
<dbReference type="Proteomes" id="UP001501725">
    <property type="component" value="Unassembled WGS sequence"/>
</dbReference>